<dbReference type="AlphaFoldDB" id="A0ABD3BRQ5"/>
<keyword evidence="3" id="KW-1185">Reference proteome</keyword>
<protein>
    <recommendedName>
        <fullName evidence="4">Pollen Ole e 1 allergen and extensin family protein</fullName>
    </recommendedName>
</protein>
<evidence type="ECO:0000313" key="2">
    <source>
        <dbReference type="EMBL" id="KAL3620205.1"/>
    </source>
</evidence>
<sequence length="155" mass="16164">MALKLTFILALVALIMATSIAEAQQNPPSRLIGIIHVNGTLYCSSNGNSSVSGDPTPVFPNAIIQVACTEDVIANAPANATTNSNGTYRVVLIPRPNATISSIVSNCRVFVLTPLSSCNPTLPSAGLVSGLRFVRTVPGIFNLTYMVASGFTLQA</sequence>
<dbReference type="PANTHER" id="PTHR34458">
    <property type="entry name" value="POLLEN OLE E 1 ALLERGEN AND EXTENSIN FAMILY PROTEIN-RELATED"/>
    <property type="match status" value="1"/>
</dbReference>
<evidence type="ECO:0000313" key="3">
    <source>
        <dbReference type="Proteomes" id="UP001632038"/>
    </source>
</evidence>
<accession>A0ABD3BRQ5</accession>
<dbReference type="Proteomes" id="UP001632038">
    <property type="component" value="Unassembled WGS sequence"/>
</dbReference>
<reference evidence="3" key="1">
    <citation type="journal article" date="2024" name="IScience">
        <title>Strigolactones Initiate the Formation of Haustorium-like Structures in Castilleja.</title>
        <authorList>
            <person name="Buerger M."/>
            <person name="Peterson D."/>
            <person name="Chory J."/>
        </authorList>
    </citation>
    <scope>NUCLEOTIDE SEQUENCE [LARGE SCALE GENOMIC DNA]</scope>
</reference>
<dbReference type="Pfam" id="PF01190">
    <property type="entry name" value="Pollen_Ole_e_1"/>
    <property type="match status" value="1"/>
</dbReference>
<evidence type="ECO:0008006" key="4">
    <source>
        <dbReference type="Google" id="ProtNLM"/>
    </source>
</evidence>
<keyword evidence="1" id="KW-0732">Signal</keyword>
<proteinExistence type="predicted"/>
<evidence type="ECO:0000256" key="1">
    <source>
        <dbReference type="SAM" id="SignalP"/>
    </source>
</evidence>
<dbReference type="InterPro" id="IPR040404">
    <property type="entry name" value="Phylloplanin-like"/>
</dbReference>
<dbReference type="EMBL" id="JAVIJP010000066">
    <property type="protein sequence ID" value="KAL3620205.1"/>
    <property type="molecule type" value="Genomic_DNA"/>
</dbReference>
<organism evidence="2 3">
    <name type="scientific">Castilleja foliolosa</name>
    <dbReference type="NCBI Taxonomy" id="1961234"/>
    <lineage>
        <taxon>Eukaryota</taxon>
        <taxon>Viridiplantae</taxon>
        <taxon>Streptophyta</taxon>
        <taxon>Embryophyta</taxon>
        <taxon>Tracheophyta</taxon>
        <taxon>Spermatophyta</taxon>
        <taxon>Magnoliopsida</taxon>
        <taxon>eudicotyledons</taxon>
        <taxon>Gunneridae</taxon>
        <taxon>Pentapetalae</taxon>
        <taxon>asterids</taxon>
        <taxon>lamiids</taxon>
        <taxon>Lamiales</taxon>
        <taxon>Orobanchaceae</taxon>
        <taxon>Pedicularideae</taxon>
        <taxon>Castillejinae</taxon>
        <taxon>Castilleja</taxon>
    </lineage>
</organism>
<feature type="chain" id="PRO_5044757229" description="Pollen Ole e 1 allergen and extensin family protein" evidence="1">
    <location>
        <begin position="24"/>
        <end position="155"/>
    </location>
</feature>
<gene>
    <name evidence="2" type="ORF">CASFOL_035117</name>
</gene>
<feature type="signal peptide" evidence="1">
    <location>
        <begin position="1"/>
        <end position="23"/>
    </location>
</feature>
<name>A0ABD3BRQ5_9LAMI</name>
<dbReference type="PANTHER" id="PTHR34458:SF5">
    <property type="entry name" value="POLLEN OLE E 1 ALLERGEN AND EXTENSIN FAMILY PROTEIN"/>
    <property type="match status" value="1"/>
</dbReference>
<comment type="caution">
    <text evidence="2">The sequence shown here is derived from an EMBL/GenBank/DDBJ whole genome shotgun (WGS) entry which is preliminary data.</text>
</comment>